<dbReference type="AlphaFoldDB" id="A0AAD3S0U8"/>
<comment type="caution">
    <text evidence="1">The sequence shown here is derived from an EMBL/GenBank/DDBJ whole genome shotgun (WGS) entry which is preliminary data.</text>
</comment>
<reference evidence="1" key="1">
    <citation type="submission" date="2023-05" db="EMBL/GenBank/DDBJ databases">
        <title>Nepenthes gracilis genome sequencing.</title>
        <authorList>
            <person name="Fukushima K."/>
        </authorList>
    </citation>
    <scope>NUCLEOTIDE SEQUENCE</scope>
    <source>
        <strain evidence="1">SING2019-196</strain>
    </source>
</reference>
<keyword evidence="2" id="KW-1185">Reference proteome</keyword>
<protein>
    <submittedName>
        <fullName evidence="1">Uncharacterized protein</fullName>
    </submittedName>
</protein>
<dbReference type="EMBL" id="BSYO01000003">
    <property type="protein sequence ID" value="GMH02283.1"/>
    <property type="molecule type" value="Genomic_DNA"/>
</dbReference>
<organism evidence="1 2">
    <name type="scientific">Nepenthes gracilis</name>
    <name type="common">Slender pitcher plant</name>
    <dbReference type="NCBI Taxonomy" id="150966"/>
    <lineage>
        <taxon>Eukaryota</taxon>
        <taxon>Viridiplantae</taxon>
        <taxon>Streptophyta</taxon>
        <taxon>Embryophyta</taxon>
        <taxon>Tracheophyta</taxon>
        <taxon>Spermatophyta</taxon>
        <taxon>Magnoliopsida</taxon>
        <taxon>eudicotyledons</taxon>
        <taxon>Gunneridae</taxon>
        <taxon>Pentapetalae</taxon>
        <taxon>Caryophyllales</taxon>
        <taxon>Nepenthaceae</taxon>
        <taxon>Nepenthes</taxon>
    </lineage>
</organism>
<name>A0AAD3S0U8_NEPGR</name>
<gene>
    <name evidence="1" type="ORF">Nepgr_004122</name>
</gene>
<accession>A0AAD3S0U8</accession>
<sequence length="97" mass="11450">MQKSHGEKPLFVTTEEEFSMQSPLLNLGTFRSAYGLGVDVFGVRHKRRIDEKLFELGLDFRDGVRGKDVSRRKRWKNSHSQEGFLRRKLLQRKKKDD</sequence>
<evidence type="ECO:0000313" key="2">
    <source>
        <dbReference type="Proteomes" id="UP001279734"/>
    </source>
</evidence>
<dbReference type="Proteomes" id="UP001279734">
    <property type="component" value="Unassembled WGS sequence"/>
</dbReference>
<evidence type="ECO:0000313" key="1">
    <source>
        <dbReference type="EMBL" id="GMH02283.1"/>
    </source>
</evidence>
<proteinExistence type="predicted"/>